<dbReference type="Gene3D" id="3.40.50.1000">
    <property type="entry name" value="HAD superfamily/HAD-like"/>
    <property type="match status" value="1"/>
</dbReference>
<evidence type="ECO:0000313" key="2">
    <source>
        <dbReference type="EMBL" id="SVA67076.1"/>
    </source>
</evidence>
<proteinExistence type="predicted"/>
<dbReference type="PANTHER" id="PTHR43316:SF8">
    <property type="entry name" value="HAD FAMILY HYDROLASE"/>
    <property type="match status" value="1"/>
</dbReference>
<dbReference type="Pfam" id="PF00702">
    <property type="entry name" value="Hydrolase"/>
    <property type="match status" value="1"/>
</dbReference>
<sequence length="229" mass="26134">MFDVIGFDADDTLWHNESIFTMTQEKFREMLSSHGPEVVDQTLSSTQIKNLKIFGYGIKGFILSMIETSIEITDGEIQGNEIQQILDFGREMLAAPIELLPYVQEVVDELSKKYRLLLITKGDLIDQETKIARSGLADYFTGVEIVSDKNSETYEKILSRHDIAASRFIMIGNSMRSDIVPVVQIGGHAVHIPYYTTWDHEQKHPYIDPKNFKQLKHIGLLPGLIEEMR</sequence>
<organism evidence="2">
    <name type="scientific">marine metagenome</name>
    <dbReference type="NCBI Taxonomy" id="408172"/>
    <lineage>
        <taxon>unclassified sequences</taxon>
        <taxon>metagenomes</taxon>
        <taxon>ecological metagenomes</taxon>
    </lineage>
</organism>
<dbReference type="SFLD" id="SFLDG01129">
    <property type="entry name" value="C1.5:_HAD__Beta-PGM__Phosphata"/>
    <property type="match status" value="1"/>
</dbReference>
<accession>A0A381XQL0</accession>
<dbReference type="PANTHER" id="PTHR43316">
    <property type="entry name" value="HYDROLASE, HALOACID DELAHOGENASE-RELATED"/>
    <property type="match status" value="1"/>
</dbReference>
<keyword evidence="1" id="KW-0378">Hydrolase</keyword>
<dbReference type="SFLD" id="SFLDS00003">
    <property type="entry name" value="Haloacid_Dehalogenase"/>
    <property type="match status" value="1"/>
</dbReference>
<name>A0A381XQL0_9ZZZZ</name>
<dbReference type="AlphaFoldDB" id="A0A381XQL0"/>
<dbReference type="InterPro" id="IPR023198">
    <property type="entry name" value="PGP-like_dom2"/>
</dbReference>
<dbReference type="GO" id="GO:0016787">
    <property type="term" value="F:hydrolase activity"/>
    <property type="evidence" value="ECO:0007669"/>
    <property type="project" value="UniProtKB-KW"/>
</dbReference>
<dbReference type="EMBL" id="UINC01016033">
    <property type="protein sequence ID" value="SVA67076.1"/>
    <property type="molecule type" value="Genomic_DNA"/>
</dbReference>
<dbReference type="InterPro" id="IPR023214">
    <property type="entry name" value="HAD_sf"/>
</dbReference>
<dbReference type="InterPro" id="IPR051540">
    <property type="entry name" value="S-2-haloacid_dehalogenase"/>
</dbReference>
<dbReference type="InterPro" id="IPR036412">
    <property type="entry name" value="HAD-like_sf"/>
</dbReference>
<gene>
    <name evidence="2" type="ORF">METZ01_LOCUS119930</name>
</gene>
<protein>
    <recommendedName>
        <fullName evidence="3">Haloacid dehalogenase-like hydrolase</fullName>
    </recommendedName>
</protein>
<evidence type="ECO:0008006" key="3">
    <source>
        <dbReference type="Google" id="ProtNLM"/>
    </source>
</evidence>
<dbReference type="SUPFAM" id="SSF56784">
    <property type="entry name" value="HAD-like"/>
    <property type="match status" value="1"/>
</dbReference>
<dbReference type="Gene3D" id="1.10.150.240">
    <property type="entry name" value="Putative phosphatase, domain 2"/>
    <property type="match status" value="1"/>
</dbReference>
<dbReference type="CDD" id="cd07515">
    <property type="entry name" value="HAD-like"/>
    <property type="match status" value="1"/>
</dbReference>
<reference evidence="2" key="1">
    <citation type="submission" date="2018-05" db="EMBL/GenBank/DDBJ databases">
        <authorList>
            <person name="Lanie J.A."/>
            <person name="Ng W.-L."/>
            <person name="Kazmierczak K.M."/>
            <person name="Andrzejewski T.M."/>
            <person name="Davidsen T.M."/>
            <person name="Wayne K.J."/>
            <person name="Tettelin H."/>
            <person name="Glass J.I."/>
            <person name="Rusch D."/>
            <person name="Podicherti R."/>
            <person name="Tsui H.-C.T."/>
            <person name="Winkler M.E."/>
        </authorList>
    </citation>
    <scope>NUCLEOTIDE SEQUENCE</scope>
</reference>
<evidence type="ECO:0000256" key="1">
    <source>
        <dbReference type="ARBA" id="ARBA00022801"/>
    </source>
</evidence>